<proteinExistence type="predicted"/>
<dbReference type="PANTHER" id="PTHR30290:SF38">
    <property type="entry name" value="D,D-DIPEPTIDE-BINDING PERIPLASMIC PROTEIN DDPA-RELATED"/>
    <property type="match status" value="1"/>
</dbReference>
<protein>
    <submittedName>
        <fullName evidence="4">ABC transporter substrate-binding protein</fullName>
    </submittedName>
</protein>
<dbReference type="InterPro" id="IPR000914">
    <property type="entry name" value="SBP_5_dom"/>
</dbReference>
<feature type="chain" id="PRO_5046965869" evidence="2">
    <location>
        <begin position="32"/>
        <end position="513"/>
    </location>
</feature>
<dbReference type="InterPro" id="IPR039424">
    <property type="entry name" value="SBP_5"/>
</dbReference>
<dbReference type="PROSITE" id="PS51257">
    <property type="entry name" value="PROKAR_LIPOPROTEIN"/>
    <property type="match status" value="1"/>
</dbReference>
<feature type="signal peptide" evidence="2">
    <location>
        <begin position="1"/>
        <end position="31"/>
    </location>
</feature>
<reference evidence="5" key="1">
    <citation type="journal article" date="2019" name="Int. J. Syst. Evol. Microbiol.">
        <title>The Global Catalogue of Microorganisms (GCM) 10K type strain sequencing project: providing services to taxonomists for standard genome sequencing and annotation.</title>
        <authorList>
            <consortium name="The Broad Institute Genomics Platform"/>
            <consortium name="The Broad Institute Genome Sequencing Center for Infectious Disease"/>
            <person name="Wu L."/>
            <person name="Ma J."/>
        </authorList>
    </citation>
    <scope>NUCLEOTIDE SEQUENCE [LARGE SCALE GENOMIC DNA]</scope>
    <source>
        <strain evidence="5">JCM 17839</strain>
    </source>
</reference>
<dbReference type="Proteomes" id="UP001500731">
    <property type="component" value="Unassembled WGS sequence"/>
</dbReference>
<dbReference type="Gene3D" id="3.40.190.10">
    <property type="entry name" value="Periplasmic binding protein-like II"/>
    <property type="match status" value="1"/>
</dbReference>
<name>A0ABP8PEU8_9MICO</name>
<evidence type="ECO:0000256" key="1">
    <source>
        <dbReference type="ARBA" id="ARBA00022729"/>
    </source>
</evidence>
<dbReference type="SUPFAM" id="SSF53850">
    <property type="entry name" value="Periplasmic binding protein-like II"/>
    <property type="match status" value="1"/>
</dbReference>
<dbReference type="Gene3D" id="3.90.76.10">
    <property type="entry name" value="Dipeptide-binding Protein, Domain 1"/>
    <property type="match status" value="1"/>
</dbReference>
<dbReference type="PANTHER" id="PTHR30290">
    <property type="entry name" value="PERIPLASMIC BINDING COMPONENT OF ABC TRANSPORTER"/>
    <property type="match status" value="1"/>
</dbReference>
<evidence type="ECO:0000256" key="2">
    <source>
        <dbReference type="SAM" id="SignalP"/>
    </source>
</evidence>
<sequence>MHRTRTAIPAIRRRTGLALITGLTAASLLLAACSGTPATSTSTGSTGAVDANATLTVGLVLEPTSLDIRHTSGAALEQVLIDNIYEGLVSRTQDDTIVDRIAKSHEISADGLTYTFVLNDGVTFHDGAKLTAADVVSSLQTAKDDKTVQGHGDLAGVASIAAKDDKTVVITLSAPSQNFLFGLTGPAGLVFQKDSTADLQSAENGTGPFTLQKWNKGSSLAFSRFDQYWGQKAGVKSIVFDYIPDFTAGVNAAQSGSLDVLTAVDPNLAPQLDKTKFTITTGKTTDKGTLAFNNAKAPLNDQRVREALRLAIDHKAIIQARGAGTTLYGPIPQLDPGYQDLSSTAPYDPEKAKALLKEAGQQNLTLTLTIPSFYGSTVPQLLTSDFKKVGVTLKVNSVEFPAWLDTVFTKHDYDLSFVLHVEPRDIGNFANPAYYFGYDNPEVQKLYTQSQTELDPKKSADLLSQAAAIVAKDAAADWLYEDRTLTAVRPGVNGFPKDSINSRLDLRGVTVTK</sequence>
<dbReference type="RefSeq" id="WP_345186365.1">
    <property type="nucleotide sequence ID" value="NZ_BAABGP010000013.1"/>
</dbReference>
<dbReference type="PIRSF" id="PIRSF002741">
    <property type="entry name" value="MppA"/>
    <property type="match status" value="1"/>
</dbReference>
<comment type="caution">
    <text evidence="4">The sequence shown here is derived from an EMBL/GenBank/DDBJ whole genome shotgun (WGS) entry which is preliminary data.</text>
</comment>
<accession>A0ABP8PEU8</accession>
<feature type="domain" description="Solute-binding protein family 5" evidence="3">
    <location>
        <begin position="97"/>
        <end position="417"/>
    </location>
</feature>
<dbReference type="EMBL" id="BAABGP010000013">
    <property type="protein sequence ID" value="GAA4485026.1"/>
    <property type="molecule type" value="Genomic_DNA"/>
</dbReference>
<dbReference type="Pfam" id="PF00496">
    <property type="entry name" value="SBP_bac_5"/>
    <property type="match status" value="1"/>
</dbReference>
<organism evidence="4 5">
    <name type="scientific">Microbacterium panaciterrae</name>
    <dbReference type="NCBI Taxonomy" id="985759"/>
    <lineage>
        <taxon>Bacteria</taxon>
        <taxon>Bacillati</taxon>
        <taxon>Actinomycetota</taxon>
        <taxon>Actinomycetes</taxon>
        <taxon>Micrococcales</taxon>
        <taxon>Microbacteriaceae</taxon>
        <taxon>Microbacterium</taxon>
    </lineage>
</organism>
<keyword evidence="5" id="KW-1185">Reference proteome</keyword>
<keyword evidence="1 2" id="KW-0732">Signal</keyword>
<evidence type="ECO:0000259" key="3">
    <source>
        <dbReference type="Pfam" id="PF00496"/>
    </source>
</evidence>
<evidence type="ECO:0000313" key="4">
    <source>
        <dbReference type="EMBL" id="GAA4485026.1"/>
    </source>
</evidence>
<gene>
    <name evidence="4" type="ORF">GCM10023171_18740</name>
</gene>
<dbReference type="InterPro" id="IPR030678">
    <property type="entry name" value="Peptide/Ni-bd"/>
</dbReference>
<evidence type="ECO:0000313" key="5">
    <source>
        <dbReference type="Proteomes" id="UP001500731"/>
    </source>
</evidence>
<dbReference type="Gene3D" id="3.10.105.10">
    <property type="entry name" value="Dipeptide-binding Protein, Domain 3"/>
    <property type="match status" value="1"/>
</dbReference>